<organism evidence="1 2">
    <name type="scientific">Dactylosporangium darangshiense</name>
    <dbReference type="NCBI Taxonomy" id="579108"/>
    <lineage>
        <taxon>Bacteria</taxon>
        <taxon>Bacillati</taxon>
        <taxon>Actinomycetota</taxon>
        <taxon>Actinomycetes</taxon>
        <taxon>Micromonosporales</taxon>
        <taxon>Micromonosporaceae</taxon>
        <taxon>Dactylosporangium</taxon>
    </lineage>
</organism>
<comment type="caution">
    <text evidence="1">The sequence shown here is derived from an EMBL/GenBank/DDBJ whole genome shotgun (WGS) entry which is preliminary data.</text>
</comment>
<gene>
    <name evidence="1" type="ORF">GCM10022255_080410</name>
</gene>
<accession>A0ABP8DL39</accession>
<name>A0ABP8DL39_9ACTN</name>
<sequence length="132" mass="13338">MDARLTELLAEVVPAGLARVEDDDGVRLAGSRGGRAVEIGAEGGAMVTRVGAPVPDLQALGNAAGTFVVDAGAPPAAAAVLAALPAVGPVWRDVRVHGGAGGLVAVRRSGASGYRYDLWLLERLAEALCDRS</sequence>
<evidence type="ECO:0000313" key="2">
    <source>
        <dbReference type="Proteomes" id="UP001500620"/>
    </source>
</evidence>
<proteinExistence type="predicted"/>
<dbReference type="Proteomes" id="UP001500620">
    <property type="component" value="Unassembled WGS sequence"/>
</dbReference>
<keyword evidence="2" id="KW-1185">Reference proteome</keyword>
<dbReference type="EMBL" id="BAABAT010000032">
    <property type="protein sequence ID" value="GAA4258703.1"/>
    <property type="molecule type" value="Genomic_DNA"/>
</dbReference>
<reference evidence="2" key="1">
    <citation type="journal article" date="2019" name="Int. J. Syst. Evol. Microbiol.">
        <title>The Global Catalogue of Microorganisms (GCM) 10K type strain sequencing project: providing services to taxonomists for standard genome sequencing and annotation.</title>
        <authorList>
            <consortium name="The Broad Institute Genomics Platform"/>
            <consortium name="The Broad Institute Genome Sequencing Center for Infectious Disease"/>
            <person name="Wu L."/>
            <person name="Ma J."/>
        </authorList>
    </citation>
    <scope>NUCLEOTIDE SEQUENCE [LARGE SCALE GENOMIC DNA]</scope>
    <source>
        <strain evidence="2">JCM 17441</strain>
    </source>
</reference>
<evidence type="ECO:0000313" key="1">
    <source>
        <dbReference type="EMBL" id="GAA4258703.1"/>
    </source>
</evidence>
<dbReference type="RefSeq" id="WP_345135657.1">
    <property type="nucleotide sequence ID" value="NZ_BAABAT010000032.1"/>
</dbReference>
<protein>
    <submittedName>
        <fullName evidence="1">Uncharacterized protein</fullName>
    </submittedName>
</protein>